<dbReference type="PANTHER" id="PTHR31855">
    <property type="entry name" value="GUANINE NUCLEOTIDE EXCHANGE C9ORF72"/>
    <property type="match status" value="1"/>
</dbReference>
<dbReference type="GO" id="GO:0005768">
    <property type="term" value="C:endosome"/>
    <property type="evidence" value="ECO:0007669"/>
    <property type="project" value="TreeGrafter"/>
</dbReference>
<evidence type="ECO:0000313" key="2">
    <source>
        <dbReference type="EMBL" id="KAI9249488.1"/>
    </source>
</evidence>
<dbReference type="AlphaFoldDB" id="A0AAD5JQD1"/>
<evidence type="ECO:0000313" key="3">
    <source>
        <dbReference type="Proteomes" id="UP001209540"/>
    </source>
</evidence>
<dbReference type="InterPro" id="IPR027819">
    <property type="entry name" value="C9orf72"/>
</dbReference>
<accession>A0AAD5JQD1</accession>
<dbReference type="GO" id="GO:0006914">
    <property type="term" value="P:autophagy"/>
    <property type="evidence" value="ECO:0007669"/>
    <property type="project" value="TreeGrafter"/>
</dbReference>
<feature type="compositionally biased region" description="Low complexity" evidence="1">
    <location>
        <begin position="1"/>
        <end position="21"/>
    </location>
</feature>
<comment type="caution">
    <text evidence="2">The sequence shown here is derived from an EMBL/GenBank/DDBJ whole genome shotgun (WGS) entry which is preliminary data.</text>
</comment>
<dbReference type="GO" id="GO:0005776">
    <property type="term" value="C:autophagosome"/>
    <property type="evidence" value="ECO:0007669"/>
    <property type="project" value="TreeGrafter"/>
</dbReference>
<dbReference type="PANTHER" id="PTHR31855:SF2">
    <property type="entry name" value="GUANINE NUCLEOTIDE EXCHANGE FACTOR C9ORF72"/>
    <property type="match status" value="1"/>
</dbReference>
<dbReference type="GO" id="GO:0005085">
    <property type="term" value="F:guanyl-nucleotide exchange factor activity"/>
    <property type="evidence" value="ECO:0007669"/>
    <property type="project" value="InterPro"/>
</dbReference>
<feature type="compositionally biased region" description="Polar residues" evidence="1">
    <location>
        <begin position="72"/>
        <end position="85"/>
    </location>
</feature>
<feature type="region of interest" description="Disordered" evidence="1">
    <location>
        <begin position="184"/>
        <end position="277"/>
    </location>
</feature>
<dbReference type="Proteomes" id="UP001209540">
    <property type="component" value="Unassembled WGS sequence"/>
</dbReference>
<reference evidence="2" key="1">
    <citation type="journal article" date="2022" name="IScience">
        <title>Evolution of zygomycete secretomes and the origins of terrestrial fungal ecologies.</title>
        <authorList>
            <person name="Chang Y."/>
            <person name="Wang Y."/>
            <person name="Mondo S."/>
            <person name="Ahrendt S."/>
            <person name="Andreopoulos W."/>
            <person name="Barry K."/>
            <person name="Beard J."/>
            <person name="Benny G.L."/>
            <person name="Blankenship S."/>
            <person name="Bonito G."/>
            <person name="Cuomo C."/>
            <person name="Desiro A."/>
            <person name="Gervers K.A."/>
            <person name="Hundley H."/>
            <person name="Kuo A."/>
            <person name="LaButti K."/>
            <person name="Lang B.F."/>
            <person name="Lipzen A."/>
            <person name="O'Donnell K."/>
            <person name="Pangilinan J."/>
            <person name="Reynolds N."/>
            <person name="Sandor L."/>
            <person name="Smith M.E."/>
            <person name="Tsang A."/>
            <person name="Grigoriev I.V."/>
            <person name="Stajich J.E."/>
            <person name="Spatafora J.W."/>
        </authorList>
    </citation>
    <scope>NUCLEOTIDE SEQUENCE</scope>
    <source>
        <strain evidence="2">RSA 2281</strain>
    </source>
</reference>
<gene>
    <name evidence="2" type="ORF">BDA99DRAFT_220052</name>
</gene>
<sequence>MSSAPNENNNNQLDLPPQQQPRSRLTKATTSTTAVQPLEITTTAVVNCSGDEDQEEQEQQQQLETDDRTLTKHSQLSNDLKQTGGKSDDRSGESDQQPQQRRNDARRKQSHHHHRHRIKSPVVQPDGSVSPLASPMSSAGGGSTVVTPSINHDNVIFSELPPPIIKEGPSEAIVALQDAVNESNATASSSPGTTTPPSTAPSIISPTAILSGVSMTGTTTNTTSTNSTLSSEGNSNRQHHRRGSGRHHYHNNNTNHHGNSNNNSNKKSSNKATTAASVATSMIPEDIDKAIDQLFESCFFSAVLLLQWSNVMGPKMEKVWSSADDEIANDEKLQTLIGRQVLNGEMGRSILGVEMKWITLHRQGILCASFLYNDKASHNTNNNTSGSSSLCALVFILPLRYLRNFSPYFHVLRDRVPPWLIEPLQLLRKLSRRRNIPWKTALDFFAYRCLAPFIRSIMKIESVSLPLECNKNQDNCLILHFLEELSHRIYKHLLPLFCLAIV</sequence>
<reference evidence="2" key="2">
    <citation type="submission" date="2023-02" db="EMBL/GenBank/DDBJ databases">
        <authorList>
            <consortium name="DOE Joint Genome Institute"/>
            <person name="Mondo S.J."/>
            <person name="Chang Y."/>
            <person name="Wang Y."/>
            <person name="Ahrendt S."/>
            <person name="Andreopoulos W."/>
            <person name="Barry K."/>
            <person name="Beard J."/>
            <person name="Benny G.L."/>
            <person name="Blankenship S."/>
            <person name="Bonito G."/>
            <person name="Cuomo C."/>
            <person name="Desiro A."/>
            <person name="Gervers K.A."/>
            <person name="Hundley H."/>
            <person name="Kuo A."/>
            <person name="LaButti K."/>
            <person name="Lang B.F."/>
            <person name="Lipzen A."/>
            <person name="O'Donnell K."/>
            <person name="Pangilinan J."/>
            <person name="Reynolds N."/>
            <person name="Sandor L."/>
            <person name="Smith M.W."/>
            <person name="Tsang A."/>
            <person name="Grigoriev I.V."/>
            <person name="Stajich J.E."/>
            <person name="Spatafora J.W."/>
        </authorList>
    </citation>
    <scope>NUCLEOTIDE SEQUENCE</scope>
    <source>
        <strain evidence="2">RSA 2281</strain>
    </source>
</reference>
<protein>
    <submittedName>
        <fullName evidence="2">Uncharacterized protein</fullName>
    </submittedName>
</protein>
<dbReference type="Pfam" id="PF15019">
    <property type="entry name" value="C9orf72-like"/>
    <property type="match status" value="1"/>
</dbReference>
<feature type="compositionally biased region" description="Polar residues" evidence="1">
    <location>
        <begin position="22"/>
        <end position="46"/>
    </location>
</feature>
<feature type="compositionally biased region" description="Low complexity" evidence="1">
    <location>
        <begin position="251"/>
        <end position="277"/>
    </location>
</feature>
<dbReference type="PROSITE" id="PS51835">
    <property type="entry name" value="DENN_C9ORF72"/>
    <property type="match status" value="1"/>
</dbReference>
<keyword evidence="3" id="KW-1185">Reference proteome</keyword>
<feature type="compositionally biased region" description="Basic residues" evidence="1">
    <location>
        <begin position="237"/>
        <end position="250"/>
    </location>
</feature>
<feature type="compositionally biased region" description="Low complexity" evidence="1">
    <location>
        <begin position="185"/>
        <end position="236"/>
    </location>
</feature>
<dbReference type="GO" id="GO:0006897">
    <property type="term" value="P:endocytosis"/>
    <property type="evidence" value="ECO:0007669"/>
    <property type="project" value="TreeGrafter"/>
</dbReference>
<feature type="compositionally biased region" description="Basic residues" evidence="1">
    <location>
        <begin position="108"/>
        <end position="119"/>
    </location>
</feature>
<feature type="region of interest" description="Disordered" evidence="1">
    <location>
        <begin position="1"/>
        <end position="146"/>
    </location>
</feature>
<dbReference type="EMBL" id="JAIXMP010000035">
    <property type="protein sequence ID" value="KAI9249488.1"/>
    <property type="molecule type" value="Genomic_DNA"/>
</dbReference>
<evidence type="ECO:0000256" key="1">
    <source>
        <dbReference type="SAM" id="MobiDB-lite"/>
    </source>
</evidence>
<organism evidence="2 3">
    <name type="scientific">Phascolomyces articulosus</name>
    <dbReference type="NCBI Taxonomy" id="60185"/>
    <lineage>
        <taxon>Eukaryota</taxon>
        <taxon>Fungi</taxon>
        <taxon>Fungi incertae sedis</taxon>
        <taxon>Mucoromycota</taxon>
        <taxon>Mucoromycotina</taxon>
        <taxon>Mucoromycetes</taxon>
        <taxon>Mucorales</taxon>
        <taxon>Lichtheimiaceae</taxon>
        <taxon>Phascolomyces</taxon>
    </lineage>
</organism>
<proteinExistence type="predicted"/>
<name>A0AAD5JQD1_9FUNG</name>